<evidence type="ECO:0000313" key="1">
    <source>
        <dbReference type="EMBL" id="ORY05088.1"/>
    </source>
</evidence>
<organism evidence="1 2">
    <name type="scientific">Basidiobolus meristosporus CBS 931.73</name>
    <dbReference type="NCBI Taxonomy" id="1314790"/>
    <lineage>
        <taxon>Eukaryota</taxon>
        <taxon>Fungi</taxon>
        <taxon>Fungi incertae sedis</taxon>
        <taxon>Zoopagomycota</taxon>
        <taxon>Entomophthoromycotina</taxon>
        <taxon>Basidiobolomycetes</taxon>
        <taxon>Basidiobolales</taxon>
        <taxon>Basidiobolaceae</taxon>
        <taxon>Basidiobolus</taxon>
    </lineage>
</organism>
<accession>A0A1Y1Z489</accession>
<evidence type="ECO:0000313" key="2">
    <source>
        <dbReference type="Proteomes" id="UP000193498"/>
    </source>
</evidence>
<name>A0A1Y1Z489_9FUNG</name>
<dbReference type="STRING" id="1314790.A0A1Y1Z489"/>
<sequence length="397" mass="45513">MFSASTYLAESSLDLERAESDVVRTLPGEKFLVYLPQDIFYQQKIALENAIMLAYYLNRSLIIPPVHLGSIIEWAPFDTLYPQVTSKSKQAKKHCSEVMLRDLPSECLSYTSWTRLPWSYLFDLTKIQDYVRIYEESDLSFEHMSRYGVAKEDIQVFKEEARYEYKFADNSALHNNSKGHFQSLLHVSALQAYDQKLLYLHSMNGRGRVQTSHPNNYQVFQEMLKSYVWNNTVILDVANTVVDMLGGSGNYFGVEIPTLGLEFSEKIPENIESILTTLEEELINKNCACSPILYLSTDSVNPRSHIDLAPLFRRYPCTFTLQDFHQQFATLSSQVNVDDQVNLAQYIAPMVETEIVSRGSLVATIRNSGQGMFAGLLHDIYFHKKSKVYKKLDFSTV</sequence>
<reference evidence="1 2" key="1">
    <citation type="submission" date="2016-07" db="EMBL/GenBank/DDBJ databases">
        <title>Pervasive Adenine N6-methylation of Active Genes in Fungi.</title>
        <authorList>
            <consortium name="DOE Joint Genome Institute"/>
            <person name="Mondo S.J."/>
            <person name="Dannebaum R.O."/>
            <person name="Kuo R.C."/>
            <person name="Labutti K."/>
            <person name="Haridas S."/>
            <person name="Kuo A."/>
            <person name="Salamov A."/>
            <person name="Ahrendt S.R."/>
            <person name="Lipzen A."/>
            <person name="Sullivan W."/>
            <person name="Andreopoulos W.B."/>
            <person name="Clum A."/>
            <person name="Lindquist E."/>
            <person name="Daum C."/>
            <person name="Ramamoorthy G.K."/>
            <person name="Gryganskyi A."/>
            <person name="Culley D."/>
            <person name="Magnuson J.K."/>
            <person name="James T.Y."/>
            <person name="O'Malley M.A."/>
            <person name="Stajich J.E."/>
            <person name="Spatafora J.W."/>
            <person name="Visel A."/>
            <person name="Grigoriev I.V."/>
        </authorList>
    </citation>
    <scope>NUCLEOTIDE SEQUENCE [LARGE SCALE GENOMIC DNA]</scope>
    <source>
        <strain evidence="1 2">CBS 931.73</strain>
    </source>
</reference>
<keyword evidence="2" id="KW-1185">Reference proteome</keyword>
<dbReference type="Proteomes" id="UP000193498">
    <property type="component" value="Unassembled WGS sequence"/>
</dbReference>
<dbReference type="EMBL" id="MCFE01000028">
    <property type="protein sequence ID" value="ORY05088.1"/>
    <property type="molecule type" value="Genomic_DNA"/>
</dbReference>
<proteinExistence type="predicted"/>
<dbReference type="PANTHER" id="PTHR36050:SF1">
    <property type="entry name" value="O-FUCOSYLTRANSFERASE 30"/>
    <property type="match status" value="1"/>
</dbReference>
<dbReference type="InParanoid" id="A0A1Y1Z489"/>
<protein>
    <submittedName>
        <fullName evidence="1">Uncharacterized protein</fullName>
    </submittedName>
</protein>
<dbReference type="AlphaFoldDB" id="A0A1Y1Z489"/>
<dbReference type="OrthoDB" id="1882547at2759"/>
<gene>
    <name evidence="1" type="ORF">K493DRAFT_345194</name>
</gene>
<comment type="caution">
    <text evidence="1">The sequence shown here is derived from an EMBL/GenBank/DDBJ whole genome shotgun (WGS) entry which is preliminary data.</text>
</comment>
<dbReference type="PANTHER" id="PTHR36050">
    <property type="entry name" value="O-FUCOSYLTRANSFERASE 30"/>
    <property type="match status" value="1"/>
</dbReference>